<gene>
    <name evidence="2" type="ORF">B4U80_11123</name>
</gene>
<dbReference type="Proteomes" id="UP000288716">
    <property type="component" value="Unassembled WGS sequence"/>
</dbReference>
<feature type="non-terminal residue" evidence="2">
    <location>
        <position position="1"/>
    </location>
</feature>
<dbReference type="VEuPathDB" id="VectorBase:LDEU013477"/>
<comment type="caution">
    <text evidence="2">The sequence shown here is derived from an EMBL/GenBank/DDBJ whole genome shotgun (WGS) entry which is preliminary data.</text>
</comment>
<dbReference type="InterPro" id="IPR000718">
    <property type="entry name" value="Peptidase_M13"/>
</dbReference>
<dbReference type="OrthoDB" id="6475849at2759"/>
<dbReference type="PANTHER" id="PTHR11733">
    <property type="entry name" value="ZINC METALLOPROTEASE FAMILY M13 NEPRILYSIN-RELATED"/>
    <property type="match status" value="1"/>
</dbReference>
<dbReference type="GO" id="GO:0016485">
    <property type="term" value="P:protein processing"/>
    <property type="evidence" value="ECO:0007669"/>
    <property type="project" value="TreeGrafter"/>
</dbReference>
<feature type="domain" description="Peptidase M13 C-terminal" evidence="1">
    <location>
        <begin position="11"/>
        <end position="100"/>
    </location>
</feature>
<dbReference type="GO" id="GO:0005886">
    <property type="term" value="C:plasma membrane"/>
    <property type="evidence" value="ECO:0007669"/>
    <property type="project" value="TreeGrafter"/>
</dbReference>
<dbReference type="PROSITE" id="PS51885">
    <property type="entry name" value="NEPRILYSIN"/>
    <property type="match status" value="1"/>
</dbReference>
<feature type="non-terminal residue" evidence="2">
    <location>
        <position position="104"/>
    </location>
</feature>
<accession>A0A443RTD2</accession>
<dbReference type="AlphaFoldDB" id="A0A443RTD2"/>
<protein>
    <submittedName>
        <fullName evidence="2">Membrane metallo-endopeptidase-like 1</fullName>
    </submittedName>
</protein>
<dbReference type="STRING" id="299467.A0A443RTD2"/>
<proteinExistence type="predicted"/>
<reference evidence="2 3" key="1">
    <citation type="journal article" date="2018" name="Gigascience">
        <title>Genomes of trombidid mites reveal novel predicted allergens and laterally-transferred genes associated with secondary metabolism.</title>
        <authorList>
            <person name="Dong X."/>
            <person name="Chaisiri K."/>
            <person name="Xia D."/>
            <person name="Armstrong S.D."/>
            <person name="Fang Y."/>
            <person name="Donnelly M.J."/>
            <person name="Kadowaki T."/>
            <person name="McGarry J.W."/>
            <person name="Darby A.C."/>
            <person name="Makepeace B.L."/>
        </authorList>
    </citation>
    <scope>NUCLEOTIDE SEQUENCE [LARGE SCALE GENOMIC DNA]</scope>
    <source>
        <strain evidence="2">UoL-UT</strain>
    </source>
</reference>
<dbReference type="InterPro" id="IPR018497">
    <property type="entry name" value="Peptidase_M13_C"/>
</dbReference>
<dbReference type="PRINTS" id="PR00786">
    <property type="entry name" value="NEPRILYSIN"/>
</dbReference>
<dbReference type="SUPFAM" id="SSF55486">
    <property type="entry name" value="Metalloproteases ('zincins'), catalytic domain"/>
    <property type="match status" value="1"/>
</dbReference>
<sequence length="104" mass="12106">WKKFSKPATINAFYNSLENSIKFPAGILQGIFFGKDRPNYLNYGSIGYIIGHEITHGFDDKGRQFDKNGNNENWWEAETDKKFKNKIKCIIEQYSNYTVDALNE</sequence>
<organism evidence="2 3">
    <name type="scientific">Leptotrombidium deliense</name>
    <dbReference type="NCBI Taxonomy" id="299467"/>
    <lineage>
        <taxon>Eukaryota</taxon>
        <taxon>Metazoa</taxon>
        <taxon>Ecdysozoa</taxon>
        <taxon>Arthropoda</taxon>
        <taxon>Chelicerata</taxon>
        <taxon>Arachnida</taxon>
        <taxon>Acari</taxon>
        <taxon>Acariformes</taxon>
        <taxon>Trombidiformes</taxon>
        <taxon>Prostigmata</taxon>
        <taxon>Anystina</taxon>
        <taxon>Parasitengona</taxon>
        <taxon>Trombiculoidea</taxon>
        <taxon>Trombiculidae</taxon>
        <taxon>Leptotrombidium</taxon>
    </lineage>
</organism>
<dbReference type="PANTHER" id="PTHR11733:SF224">
    <property type="entry name" value="NEPRILYSIN-2"/>
    <property type="match status" value="1"/>
</dbReference>
<evidence type="ECO:0000313" key="2">
    <source>
        <dbReference type="EMBL" id="RWS18563.1"/>
    </source>
</evidence>
<name>A0A443RTD2_9ACAR</name>
<dbReference type="Pfam" id="PF01431">
    <property type="entry name" value="Peptidase_M13"/>
    <property type="match status" value="1"/>
</dbReference>
<dbReference type="Gene3D" id="3.40.390.10">
    <property type="entry name" value="Collagenase (Catalytic Domain)"/>
    <property type="match status" value="1"/>
</dbReference>
<keyword evidence="3" id="KW-1185">Reference proteome</keyword>
<dbReference type="EMBL" id="NCKV01037830">
    <property type="protein sequence ID" value="RWS18563.1"/>
    <property type="molecule type" value="Genomic_DNA"/>
</dbReference>
<evidence type="ECO:0000313" key="3">
    <source>
        <dbReference type="Proteomes" id="UP000288716"/>
    </source>
</evidence>
<evidence type="ECO:0000259" key="1">
    <source>
        <dbReference type="Pfam" id="PF01431"/>
    </source>
</evidence>
<dbReference type="GO" id="GO:0004222">
    <property type="term" value="F:metalloendopeptidase activity"/>
    <property type="evidence" value="ECO:0007669"/>
    <property type="project" value="InterPro"/>
</dbReference>
<dbReference type="InterPro" id="IPR024079">
    <property type="entry name" value="MetalloPept_cat_dom_sf"/>
</dbReference>